<evidence type="ECO:0000313" key="1">
    <source>
        <dbReference type="EMBL" id="MBA9086035.1"/>
    </source>
</evidence>
<evidence type="ECO:0008006" key="3">
    <source>
        <dbReference type="Google" id="ProtNLM"/>
    </source>
</evidence>
<name>A0A7W3STS5_9BACL</name>
<reference evidence="1 2" key="1">
    <citation type="submission" date="2020-08" db="EMBL/GenBank/DDBJ databases">
        <title>Genomic Encyclopedia of Type Strains, Phase III (KMG-III): the genomes of soil and plant-associated and newly described type strains.</title>
        <authorList>
            <person name="Whitman W."/>
        </authorList>
    </citation>
    <scope>NUCLEOTIDE SEQUENCE [LARGE SCALE GENOMIC DNA]</scope>
    <source>
        <strain evidence="1 2">CECT 8693</strain>
    </source>
</reference>
<proteinExistence type="predicted"/>
<accession>A0A7W3STS5</accession>
<protein>
    <recommendedName>
        <fullName evidence="3">Lipoprotein</fullName>
    </recommendedName>
</protein>
<dbReference type="Proteomes" id="UP000567067">
    <property type="component" value="Unassembled WGS sequence"/>
</dbReference>
<dbReference type="PROSITE" id="PS51257">
    <property type="entry name" value="PROKAR_LIPOPROTEIN"/>
    <property type="match status" value="1"/>
</dbReference>
<dbReference type="EMBL" id="JACJIP010000015">
    <property type="protein sequence ID" value="MBA9086035.1"/>
    <property type="molecule type" value="Genomic_DNA"/>
</dbReference>
<organism evidence="1 2">
    <name type="scientific">Fontibacillus solani</name>
    <dbReference type="NCBI Taxonomy" id="1572857"/>
    <lineage>
        <taxon>Bacteria</taxon>
        <taxon>Bacillati</taxon>
        <taxon>Bacillota</taxon>
        <taxon>Bacilli</taxon>
        <taxon>Bacillales</taxon>
        <taxon>Paenibacillaceae</taxon>
        <taxon>Fontibacillus</taxon>
    </lineage>
</organism>
<evidence type="ECO:0000313" key="2">
    <source>
        <dbReference type="Proteomes" id="UP000567067"/>
    </source>
</evidence>
<dbReference type="AlphaFoldDB" id="A0A7W3STS5"/>
<sequence length="159" mass="18351">MKKFILLLVIFIFVSGCKINGSNQHFFETKDESITNYIEENSFKGSILEIDLEDQETVLLFKQMKDVYYLGEVAISKEKYSLSRTSGGVDIGNTTGAMWEFKTFQGNDYTLKISKNKEDSDSIFNKEYGLYISITNGKRQYEDKNTVNIIRSNQIIFIQ</sequence>
<keyword evidence="2" id="KW-1185">Reference proteome</keyword>
<comment type="caution">
    <text evidence="1">The sequence shown here is derived from an EMBL/GenBank/DDBJ whole genome shotgun (WGS) entry which is preliminary data.</text>
</comment>
<gene>
    <name evidence="1" type="ORF">FHR92_002508</name>
</gene>
<dbReference type="RefSeq" id="WP_182535942.1">
    <property type="nucleotide sequence ID" value="NZ_JACJIP010000015.1"/>
</dbReference>